<feature type="transmembrane region" description="Helical" evidence="1">
    <location>
        <begin position="75"/>
        <end position="97"/>
    </location>
</feature>
<proteinExistence type="predicted"/>
<dbReference type="InterPro" id="IPR036259">
    <property type="entry name" value="MFS_trans_sf"/>
</dbReference>
<dbReference type="InterPro" id="IPR011701">
    <property type="entry name" value="MFS"/>
</dbReference>
<evidence type="ECO:0000313" key="4">
    <source>
        <dbReference type="Proteomes" id="UP001596432"/>
    </source>
</evidence>
<dbReference type="RefSeq" id="WP_274321908.1">
    <property type="nucleotide sequence ID" value="NZ_CP118158.1"/>
</dbReference>
<feature type="transmembrane region" description="Helical" evidence="1">
    <location>
        <begin position="138"/>
        <end position="159"/>
    </location>
</feature>
<keyword evidence="1" id="KW-1133">Transmembrane helix</keyword>
<dbReference type="AlphaFoldDB" id="A0ABD5Y0A7"/>
<name>A0ABD5Y0A7_9EURY</name>
<keyword evidence="4" id="KW-1185">Reference proteome</keyword>
<feature type="transmembrane region" description="Helical" evidence="1">
    <location>
        <begin position="275"/>
        <end position="293"/>
    </location>
</feature>
<feature type="transmembrane region" description="Helical" evidence="1">
    <location>
        <begin position="299"/>
        <end position="323"/>
    </location>
</feature>
<accession>A0ABD5Y0A7</accession>
<feature type="transmembrane region" description="Helical" evidence="1">
    <location>
        <begin position="103"/>
        <end position="126"/>
    </location>
</feature>
<dbReference type="SUPFAM" id="SSF103473">
    <property type="entry name" value="MFS general substrate transporter"/>
    <property type="match status" value="1"/>
</dbReference>
<feature type="transmembrane region" description="Helical" evidence="1">
    <location>
        <begin position="367"/>
        <end position="386"/>
    </location>
</feature>
<comment type="caution">
    <text evidence="3">The sequence shown here is derived from an EMBL/GenBank/DDBJ whole genome shotgun (WGS) entry which is preliminary data.</text>
</comment>
<dbReference type="Proteomes" id="UP001596432">
    <property type="component" value="Unassembled WGS sequence"/>
</dbReference>
<evidence type="ECO:0000259" key="2">
    <source>
        <dbReference type="PROSITE" id="PS50850"/>
    </source>
</evidence>
<gene>
    <name evidence="3" type="ORF">ACFQMA_13430</name>
</gene>
<organism evidence="3 4">
    <name type="scientific">Halosimplex aquaticum</name>
    <dbReference type="NCBI Taxonomy" id="3026162"/>
    <lineage>
        <taxon>Archaea</taxon>
        <taxon>Methanobacteriati</taxon>
        <taxon>Methanobacteriota</taxon>
        <taxon>Stenosarchaea group</taxon>
        <taxon>Halobacteria</taxon>
        <taxon>Halobacteriales</taxon>
        <taxon>Haloarculaceae</taxon>
        <taxon>Halosimplex</taxon>
    </lineage>
</organism>
<dbReference type="Pfam" id="PF07690">
    <property type="entry name" value="MFS_1"/>
    <property type="match status" value="2"/>
</dbReference>
<feature type="transmembrane region" description="Helical" evidence="1">
    <location>
        <begin position="246"/>
        <end position="263"/>
    </location>
</feature>
<evidence type="ECO:0000256" key="1">
    <source>
        <dbReference type="SAM" id="Phobius"/>
    </source>
</evidence>
<keyword evidence="1" id="KW-0812">Transmembrane</keyword>
<reference evidence="3 4" key="1">
    <citation type="journal article" date="2019" name="Int. J. Syst. Evol. Microbiol.">
        <title>The Global Catalogue of Microorganisms (GCM) 10K type strain sequencing project: providing services to taxonomists for standard genome sequencing and annotation.</title>
        <authorList>
            <consortium name="The Broad Institute Genomics Platform"/>
            <consortium name="The Broad Institute Genome Sequencing Center for Infectious Disease"/>
            <person name="Wu L."/>
            <person name="Ma J."/>
        </authorList>
    </citation>
    <scope>NUCLEOTIDE SEQUENCE [LARGE SCALE GENOMIC DNA]</scope>
    <source>
        <strain evidence="3 4">XZYJT29</strain>
    </source>
</reference>
<dbReference type="EMBL" id="JBHTAS010000001">
    <property type="protein sequence ID" value="MFC7140820.1"/>
    <property type="molecule type" value="Genomic_DNA"/>
</dbReference>
<evidence type="ECO:0000313" key="3">
    <source>
        <dbReference type="EMBL" id="MFC7140820.1"/>
    </source>
</evidence>
<dbReference type="Gene3D" id="1.20.1250.20">
    <property type="entry name" value="MFS general substrate transporter like domains"/>
    <property type="match status" value="2"/>
</dbReference>
<dbReference type="PANTHER" id="PTHR23521:SF2">
    <property type="entry name" value="TRANSPORTER MFS SUPERFAMILY"/>
    <property type="match status" value="1"/>
</dbReference>
<feature type="domain" description="Major facilitator superfamily (MFS) profile" evidence="2">
    <location>
        <begin position="208"/>
        <end position="398"/>
    </location>
</feature>
<feature type="transmembrane region" description="Helical" evidence="1">
    <location>
        <begin position="210"/>
        <end position="234"/>
    </location>
</feature>
<dbReference type="InterPro" id="IPR020846">
    <property type="entry name" value="MFS_dom"/>
</dbReference>
<feature type="transmembrane region" description="Helical" evidence="1">
    <location>
        <begin position="43"/>
        <end position="63"/>
    </location>
</feature>
<feature type="transmembrane region" description="Helical" evidence="1">
    <location>
        <begin position="165"/>
        <end position="184"/>
    </location>
</feature>
<feature type="transmembrane region" description="Helical" evidence="1">
    <location>
        <begin position="335"/>
        <end position="361"/>
    </location>
</feature>
<sequence length="398" mass="40284">MTKSRDRWSLAAMVFAVLLAQVLLYPGVDRLVGALGATTDLDASMWFLAAEFAAFVAFAGVWGAASDRAGRRTPFIAAGAFGGSVGYLALALVPGLASLSFGAVLALRALQGAATIGAFSLAMTMLMDLEGGHGRNMAAAGAAIGGGTAMGAPLGGQLYEVGAFVPLYLASALLAAVGLLALAVDDRAPSGDRDSLARAMAGLRRTPTLFVPYAFGFLDRLTAGFFALVGTLYFRSAAGFGLDPGATGLMLALFFAPFALLQYPMGILSDRIGRTVPIVAGSACYGLVVIAIGRAPTAVLAGAGMLAVGVLGALMSPATMALVTDLASERERGVAMAGFNVFGSLGFLAGVVVGGSVASAYDYPTAFLVAGGLEIVVALVTLPVFLRLNVGRTATFAD</sequence>
<dbReference type="PANTHER" id="PTHR23521">
    <property type="entry name" value="TRANSPORTER MFS SUPERFAMILY"/>
    <property type="match status" value="1"/>
</dbReference>
<dbReference type="PROSITE" id="PS50850">
    <property type="entry name" value="MFS"/>
    <property type="match status" value="1"/>
</dbReference>
<keyword evidence="1" id="KW-0472">Membrane</keyword>
<protein>
    <submittedName>
        <fullName evidence="3">MFS transporter</fullName>
    </submittedName>
</protein>
<dbReference type="GeneID" id="78821125"/>